<gene>
    <name evidence="1" type="ORF">EGR_07643</name>
</gene>
<dbReference type="CTD" id="36343358"/>
<dbReference type="AlphaFoldDB" id="W6U8E2"/>
<reference evidence="1 2" key="1">
    <citation type="journal article" date="2013" name="Nat. Genet.">
        <title>The genome of the hydatid tapeworm Echinococcus granulosus.</title>
        <authorList>
            <person name="Zheng H."/>
            <person name="Zhang W."/>
            <person name="Zhang L."/>
            <person name="Zhang Z."/>
            <person name="Li J."/>
            <person name="Lu G."/>
            <person name="Zhu Y."/>
            <person name="Wang Y."/>
            <person name="Huang Y."/>
            <person name="Liu J."/>
            <person name="Kang H."/>
            <person name="Chen J."/>
            <person name="Wang L."/>
            <person name="Chen A."/>
            <person name="Yu S."/>
            <person name="Gao Z."/>
            <person name="Jin L."/>
            <person name="Gu W."/>
            <person name="Wang Z."/>
            <person name="Zhao L."/>
            <person name="Shi B."/>
            <person name="Wen H."/>
            <person name="Lin R."/>
            <person name="Jones M.K."/>
            <person name="Brejova B."/>
            <person name="Vinar T."/>
            <person name="Zhao G."/>
            <person name="McManus D.P."/>
            <person name="Chen Z."/>
            <person name="Zhou Y."/>
            <person name="Wang S."/>
        </authorList>
    </citation>
    <scope>NUCLEOTIDE SEQUENCE [LARGE SCALE GENOMIC DNA]</scope>
</reference>
<dbReference type="EMBL" id="APAU02000083">
    <property type="protein sequence ID" value="EUB57478.1"/>
    <property type="molecule type" value="Genomic_DNA"/>
</dbReference>
<sequence>MVSRRQDLKEINYLIYCLTSPLKLQAFERLFKYKRYVDIWEQHRHANGLVSYWSVKFRQTGSMGLEEEMLLPHGRDEQRCIE</sequence>
<dbReference type="RefSeq" id="XP_024348674.1">
    <property type="nucleotide sequence ID" value="XM_024496892.1"/>
</dbReference>
<keyword evidence="2" id="KW-1185">Reference proteome</keyword>
<proteinExistence type="predicted"/>
<accession>W6U8E2</accession>
<protein>
    <submittedName>
        <fullName evidence="1">Uncharacterized protein</fullName>
    </submittedName>
</protein>
<dbReference type="KEGG" id="egl:EGR_07643"/>
<name>W6U8E2_ECHGR</name>
<dbReference type="GeneID" id="36343358"/>
<evidence type="ECO:0000313" key="1">
    <source>
        <dbReference type="EMBL" id="EUB57478.1"/>
    </source>
</evidence>
<dbReference type="Proteomes" id="UP000019149">
    <property type="component" value="Unassembled WGS sequence"/>
</dbReference>
<comment type="caution">
    <text evidence="1">The sequence shown here is derived from an EMBL/GenBank/DDBJ whole genome shotgun (WGS) entry which is preliminary data.</text>
</comment>
<evidence type="ECO:0000313" key="2">
    <source>
        <dbReference type="Proteomes" id="UP000019149"/>
    </source>
</evidence>
<organism evidence="1 2">
    <name type="scientific">Echinococcus granulosus</name>
    <name type="common">Hydatid tapeworm</name>
    <dbReference type="NCBI Taxonomy" id="6210"/>
    <lineage>
        <taxon>Eukaryota</taxon>
        <taxon>Metazoa</taxon>
        <taxon>Spiralia</taxon>
        <taxon>Lophotrochozoa</taxon>
        <taxon>Platyhelminthes</taxon>
        <taxon>Cestoda</taxon>
        <taxon>Eucestoda</taxon>
        <taxon>Cyclophyllidea</taxon>
        <taxon>Taeniidae</taxon>
        <taxon>Echinococcus</taxon>
        <taxon>Echinococcus granulosus group</taxon>
    </lineage>
</organism>